<dbReference type="InterPro" id="IPR042047">
    <property type="entry name" value="SleB_dom1"/>
</dbReference>
<dbReference type="Gene3D" id="6.20.240.60">
    <property type="match status" value="1"/>
</dbReference>
<accession>A0A1G6I815</accession>
<dbReference type="RefSeq" id="WP_149796582.1">
    <property type="nucleotide sequence ID" value="NZ_FMYT01000001.1"/>
</dbReference>
<dbReference type="InterPro" id="IPR018392">
    <property type="entry name" value="LysM"/>
</dbReference>
<dbReference type="Gene3D" id="1.10.10.2520">
    <property type="entry name" value="Cell wall hydrolase SleB, domain 1"/>
    <property type="match status" value="1"/>
</dbReference>
<dbReference type="Pfam" id="PF01476">
    <property type="entry name" value="LysM"/>
    <property type="match status" value="2"/>
</dbReference>
<dbReference type="InterPro" id="IPR036779">
    <property type="entry name" value="LysM_dom_sf"/>
</dbReference>
<dbReference type="PANTHER" id="PTHR33734">
    <property type="entry name" value="LYSM DOMAIN-CONTAINING GPI-ANCHORED PROTEIN 2"/>
    <property type="match status" value="1"/>
</dbReference>
<dbReference type="EMBL" id="FMYT01000001">
    <property type="protein sequence ID" value="SDC02679.1"/>
    <property type="molecule type" value="Genomic_DNA"/>
</dbReference>
<feature type="domain" description="LysM" evidence="1">
    <location>
        <begin position="32"/>
        <end position="76"/>
    </location>
</feature>
<dbReference type="InterPro" id="IPR011105">
    <property type="entry name" value="Cell_wall_hydrolase_SleB"/>
</dbReference>
<evidence type="ECO:0000313" key="2">
    <source>
        <dbReference type="EMBL" id="SDC02679.1"/>
    </source>
</evidence>
<protein>
    <submittedName>
        <fullName evidence="2">N-acetylmuramoyl-L-alanine amidase</fullName>
    </submittedName>
</protein>
<dbReference type="Proteomes" id="UP000324896">
    <property type="component" value="Unassembled WGS sequence"/>
</dbReference>
<name>A0A1G6I815_9FIRM</name>
<sequence>MINKKLFLPTILIFSVLLLFSTAIYAAPSLSLIYVIQQGDTLSEIAADYGIGLERLKAENKIINEASIKMGDELVIPQPKTAVKDSNQQDRKIFSNFKSEKETVSFSINTHYAARINPGHQAPNIDKIPKNKIIDYYVGPGDTLYDLARDFSTTIGTILALNDKKNSFLRSGEKICLPVHNLTSHQILNKRVSKQELNLLARAIYGESRGEPYLGQVAVAAVIINRVLSRKFPNTFAQVIYQGGQFSAVSDGQINLTPNQTAYRAARDALNGSDPTNGALYFYNPKTATRVSFFRGRRVITKIGDHVFIE</sequence>
<dbReference type="CDD" id="cd00118">
    <property type="entry name" value="LysM"/>
    <property type="match status" value="2"/>
</dbReference>
<dbReference type="SUPFAM" id="SSF54106">
    <property type="entry name" value="LysM domain"/>
    <property type="match status" value="2"/>
</dbReference>
<organism evidence="2 3">
    <name type="scientific">Halanaerobium congolense</name>
    <dbReference type="NCBI Taxonomy" id="54121"/>
    <lineage>
        <taxon>Bacteria</taxon>
        <taxon>Bacillati</taxon>
        <taxon>Bacillota</taxon>
        <taxon>Clostridia</taxon>
        <taxon>Halanaerobiales</taxon>
        <taxon>Halanaerobiaceae</taxon>
        <taxon>Halanaerobium</taxon>
    </lineage>
</organism>
<dbReference type="PANTHER" id="PTHR33734:SF22">
    <property type="entry name" value="MEMBRANE-BOUND LYTIC MUREIN TRANSGLYCOSYLASE D"/>
    <property type="match status" value="1"/>
</dbReference>
<dbReference type="SMART" id="SM00257">
    <property type="entry name" value="LysM"/>
    <property type="match status" value="2"/>
</dbReference>
<reference evidence="2 3" key="1">
    <citation type="submission" date="2016-10" db="EMBL/GenBank/DDBJ databases">
        <authorList>
            <person name="Varghese N."/>
            <person name="Submissions S."/>
        </authorList>
    </citation>
    <scope>NUCLEOTIDE SEQUENCE [LARGE SCALE GENOMIC DNA]</scope>
    <source>
        <strain evidence="2 3">WG10</strain>
    </source>
</reference>
<feature type="domain" description="LysM" evidence="1">
    <location>
        <begin position="134"/>
        <end position="177"/>
    </location>
</feature>
<dbReference type="Pfam" id="PF07486">
    <property type="entry name" value="Hydrolase_2"/>
    <property type="match status" value="1"/>
</dbReference>
<dbReference type="PROSITE" id="PS51782">
    <property type="entry name" value="LYSM"/>
    <property type="match status" value="2"/>
</dbReference>
<evidence type="ECO:0000313" key="3">
    <source>
        <dbReference type="Proteomes" id="UP000324896"/>
    </source>
</evidence>
<proteinExistence type="predicted"/>
<dbReference type="Gene3D" id="3.10.350.10">
    <property type="entry name" value="LysM domain"/>
    <property type="match status" value="2"/>
</dbReference>
<gene>
    <name evidence="2" type="ORF">SAMN04488597_101309</name>
</gene>
<dbReference type="GO" id="GO:0016787">
    <property type="term" value="F:hydrolase activity"/>
    <property type="evidence" value="ECO:0007669"/>
    <property type="project" value="InterPro"/>
</dbReference>
<evidence type="ECO:0000259" key="1">
    <source>
        <dbReference type="PROSITE" id="PS51782"/>
    </source>
</evidence>
<dbReference type="AlphaFoldDB" id="A0A1G6I815"/>